<feature type="transmembrane region" description="Helical" evidence="1">
    <location>
        <begin position="20"/>
        <end position="38"/>
    </location>
</feature>
<proteinExistence type="predicted"/>
<dbReference type="EMBL" id="FNSD01000001">
    <property type="protein sequence ID" value="SEC33578.1"/>
    <property type="molecule type" value="Genomic_DNA"/>
</dbReference>
<evidence type="ECO:0000256" key="1">
    <source>
        <dbReference type="SAM" id="Phobius"/>
    </source>
</evidence>
<evidence type="ECO:0000259" key="2">
    <source>
        <dbReference type="Pfam" id="PF13471"/>
    </source>
</evidence>
<protein>
    <submittedName>
        <fullName evidence="3">Transglutaminase-like superfamily protein</fullName>
    </submittedName>
</protein>
<dbReference type="Proteomes" id="UP000182409">
    <property type="component" value="Unassembled WGS sequence"/>
</dbReference>
<feature type="domain" description="Microcin J25-processing protein McjB C-terminal" evidence="2">
    <location>
        <begin position="35"/>
        <end position="139"/>
    </location>
</feature>
<dbReference type="RefSeq" id="WP_170835054.1">
    <property type="nucleotide sequence ID" value="NZ_FNSD01000001.1"/>
</dbReference>
<evidence type="ECO:0000313" key="3">
    <source>
        <dbReference type="EMBL" id="SEC33578.1"/>
    </source>
</evidence>
<name>A0A1H4RP39_9BACT</name>
<dbReference type="InterPro" id="IPR032708">
    <property type="entry name" value="McjB_C"/>
</dbReference>
<dbReference type="AlphaFoldDB" id="A0A1H4RP39"/>
<dbReference type="Pfam" id="PF13471">
    <property type="entry name" value="Transglut_core3"/>
    <property type="match status" value="1"/>
</dbReference>
<reference evidence="3 4" key="1">
    <citation type="submission" date="2016-10" db="EMBL/GenBank/DDBJ databases">
        <authorList>
            <person name="de Groot N.N."/>
        </authorList>
    </citation>
    <scope>NUCLEOTIDE SEQUENCE [LARGE SCALE GENOMIC DNA]</scope>
    <source>
        <strain evidence="3 4">AB35.6</strain>
    </source>
</reference>
<organism evidence="3 4">
    <name type="scientific">Terriglobus roseus</name>
    <dbReference type="NCBI Taxonomy" id="392734"/>
    <lineage>
        <taxon>Bacteria</taxon>
        <taxon>Pseudomonadati</taxon>
        <taxon>Acidobacteriota</taxon>
        <taxon>Terriglobia</taxon>
        <taxon>Terriglobales</taxon>
        <taxon>Acidobacteriaceae</taxon>
        <taxon>Terriglobus</taxon>
    </lineage>
</organism>
<gene>
    <name evidence="3" type="ORF">SAMN05443244_3210</name>
</gene>
<keyword evidence="1" id="KW-0812">Transmembrane</keyword>
<dbReference type="NCBIfam" id="NF033537">
    <property type="entry name" value="lasso_biosyn_B2"/>
    <property type="match status" value="1"/>
</dbReference>
<sequence>MRIAYYLRQLFRIPPAKIALLFEATFWLAVARLALWLVPFPRIGRHLGKLLPPSPHTATSSEEEMRTAKRVGWAVNTVADHLPVNLVCLPRALAGWQMLHRRGIASRLHFGALREPSAGEAGLQTHAWLSTPQVEITGYPVAHGCVELGYFARADGNGSSSAAGAAV</sequence>
<keyword evidence="1" id="KW-1133">Transmembrane helix</keyword>
<evidence type="ECO:0000313" key="4">
    <source>
        <dbReference type="Proteomes" id="UP000182409"/>
    </source>
</evidence>
<keyword evidence="1" id="KW-0472">Membrane</keyword>
<dbReference type="InterPro" id="IPR053521">
    <property type="entry name" value="McjB-like"/>
</dbReference>
<accession>A0A1H4RP39</accession>